<reference evidence="2 3" key="1">
    <citation type="submission" date="2016-03" db="EMBL/GenBank/DDBJ databases">
        <title>Culture-independent genomics supports pathogen discovery for uncultivable bacteria within the genus Chlamydia.</title>
        <authorList>
            <person name="Taylor-Brown A."/>
            <person name="Bachmann N.L."/>
            <person name="Borel N."/>
            <person name="Polkinghorne A."/>
        </authorList>
    </citation>
    <scope>NUCLEOTIDE SEQUENCE [LARGE SCALE GENOMIC DNA]</scope>
    <source>
        <strain evidence="2 3">2742-308</strain>
    </source>
</reference>
<dbReference type="STRING" id="1806891.Cs308_0999"/>
<accession>A0A1A9HVZ4</accession>
<keyword evidence="3" id="KW-1185">Reference proteome</keyword>
<evidence type="ECO:0000259" key="1">
    <source>
        <dbReference type="PROSITE" id="PS51733"/>
    </source>
</evidence>
<dbReference type="PANTHER" id="PTHR43679:SF2">
    <property type="entry name" value="OCTANOYL-[GCVH]:PROTEIN N-OCTANOYLTRANSFERASE"/>
    <property type="match status" value="1"/>
</dbReference>
<organism evidence="2 3">
    <name type="scientific">Candidatus Chlamydia sanziniae</name>
    <dbReference type="NCBI Taxonomy" id="1806891"/>
    <lineage>
        <taxon>Bacteria</taxon>
        <taxon>Pseudomonadati</taxon>
        <taxon>Chlamydiota</taxon>
        <taxon>Chlamydiia</taxon>
        <taxon>Chlamydiales</taxon>
        <taxon>Chlamydiaceae</taxon>
        <taxon>Chlamydia/Chlamydophila group</taxon>
        <taxon>Chlamydia</taxon>
    </lineage>
</organism>
<sequence length="239" mass="26827">MEMRIIDSGKASAATHMKKDRQLFDELKADEVILHLYEWESPFSLTYGHFMRKEKFLVANAESQGLDAAVRPSGGGFVFHHSDYAFSLLMSATHPQYASTVLTNYHTVNSLVVKVLKQVFHLNGCLAEQDEAPSLRVSGNFCMAKTSKYDVLLQGKKVGGAAQRKSRQGFLHQGSLFLSGSSKEFYQKFLLPTVVDEVVEEIEKHAFFPLGIEPIPQELSQARKDVKETFIQLFCCGEL</sequence>
<name>A0A1A9HVZ4_9CHLA</name>
<dbReference type="KEGG" id="csaz:Cs308_0999"/>
<gene>
    <name evidence="2" type="ORF">Cs308_0999</name>
</gene>
<dbReference type="PANTHER" id="PTHR43679">
    <property type="entry name" value="OCTANOYLTRANSFERASE LIPM-RELATED"/>
    <property type="match status" value="1"/>
</dbReference>
<evidence type="ECO:0000313" key="3">
    <source>
        <dbReference type="Proteomes" id="UP000078162"/>
    </source>
</evidence>
<protein>
    <submittedName>
        <fullName evidence="2">Lipoate-protein ligase A</fullName>
    </submittedName>
</protein>
<dbReference type="PATRIC" id="fig|1806891.3.peg.990"/>
<dbReference type="GO" id="GO:0016874">
    <property type="term" value="F:ligase activity"/>
    <property type="evidence" value="ECO:0007669"/>
    <property type="project" value="UniProtKB-KW"/>
</dbReference>
<dbReference type="InterPro" id="IPR050664">
    <property type="entry name" value="Octanoyltrans_LipM/LipL"/>
</dbReference>
<proteinExistence type="predicted"/>
<dbReference type="Pfam" id="PF03099">
    <property type="entry name" value="BPL_LplA_LipB"/>
    <property type="match status" value="1"/>
</dbReference>
<dbReference type="AlphaFoldDB" id="A0A1A9HVZ4"/>
<dbReference type="InterPro" id="IPR045864">
    <property type="entry name" value="aa-tRNA-synth_II/BPL/LPL"/>
</dbReference>
<dbReference type="Proteomes" id="UP000078162">
    <property type="component" value="Chromosome"/>
</dbReference>
<evidence type="ECO:0000313" key="2">
    <source>
        <dbReference type="EMBL" id="ANH79169.1"/>
    </source>
</evidence>
<dbReference type="RefSeq" id="WP_066483275.1">
    <property type="nucleotide sequence ID" value="NZ_CP014639.1"/>
</dbReference>
<dbReference type="Gene3D" id="3.30.930.10">
    <property type="entry name" value="Bira Bifunctional Protein, Domain 2"/>
    <property type="match status" value="1"/>
</dbReference>
<dbReference type="InterPro" id="IPR004143">
    <property type="entry name" value="BPL_LPL_catalytic"/>
</dbReference>
<dbReference type="EMBL" id="CP014639">
    <property type="protein sequence ID" value="ANH79169.1"/>
    <property type="molecule type" value="Genomic_DNA"/>
</dbReference>
<dbReference type="SUPFAM" id="SSF55681">
    <property type="entry name" value="Class II aaRS and biotin synthetases"/>
    <property type="match status" value="1"/>
</dbReference>
<dbReference type="OrthoDB" id="9787898at2"/>
<keyword evidence="2" id="KW-0436">Ligase</keyword>
<dbReference type="PROSITE" id="PS51733">
    <property type="entry name" value="BPL_LPL_CATALYTIC"/>
    <property type="match status" value="1"/>
</dbReference>
<feature type="domain" description="BPL/LPL catalytic" evidence="1">
    <location>
        <begin position="28"/>
        <end position="235"/>
    </location>
</feature>